<dbReference type="GO" id="GO:0003700">
    <property type="term" value="F:DNA-binding transcription factor activity"/>
    <property type="evidence" value="ECO:0007669"/>
    <property type="project" value="TreeGrafter"/>
</dbReference>
<comment type="caution">
    <text evidence="3">The sequence shown here is derived from an EMBL/GenBank/DDBJ whole genome shotgun (WGS) entry which is preliminary data.</text>
</comment>
<dbReference type="CDD" id="cd00093">
    <property type="entry name" value="HTH_XRE"/>
    <property type="match status" value="1"/>
</dbReference>
<sequence length="93" mass="10460">MDVGNRIKQLREQNKYSQNYLADIAGISQTHLRRVELGTADITVGHLQLVCDALGISLKDFFNVSEEQEDISSAISNLTPKQRNLLLEFLKSV</sequence>
<gene>
    <name evidence="3" type="ORF">IAC10_04330</name>
</gene>
<evidence type="ECO:0000313" key="3">
    <source>
        <dbReference type="EMBL" id="HIS35841.1"/>
    </source>
</evidence>
<evidence type="ECO:0000256" key="1">
    <source>
        <dbReference type="ARBA" id="ARBA00023125"/>
    </source>
</evidence>
<evidence type="ECO:0000259" key="2">
    <source>
        <dbReference type="PROSITE" id="PS50943"/>
    </source>
</evidence>
<dbReference type="GO" id="GO:0003677">
    <property type="term" value="F:DNA binding"/>
    <property type="evidence" value="ECO:0007669"/>
    <property type="project" value="UniProtKB-KW"/>
</dbReference>
<dbReference type="Proteomes" id="UP000823928">
    <property type="component" value="Unassembled WGS sequence"/>
</dbReference>
<feature type="domain" description="HTH cro/C1-type" evidence="2">
    <location>
        <begin position="7"/>
        <end position="61"/>
    </location>
</feature>
<dbReference type="AlphaFoldDB" id="A0A9D1JMF1"/>
<dbReference type="SMART" id="SM00530">
    <property type="entry name" value="HTH_XRE"/>
    <property type="match status" value="1"/>
</dbReference>
<dbReference type="EMBL" id="DVIU01000091">
    <property type="protein sequence ID" value="HIS35841.1"/>
    <property type="molecule type" value="Genomic_DNA"/>
</dbReference>
<reference evidence="3" key="2">
    <citation type="journal article" date="2021" name="PeerJ">
        <title>Extensive microbial diversity within the chicken gut microbiome revealed by metagenomics and culture.</title>
        <authorList>
            <person name="Gilroy R."/>
            <person name="Ravi A."/>
            <person name="Getino M."/>
            <person name="Pursley I."/>
            <person name="Horton D.L."/>
            <person name="Alikhan N.F."/>
            <person name="Baker D."/>
            <person name="Gharbi K."/>
            <person name="Hall N."/>
            <person name="Watson M."/>
            <person name="Adriaenssens E.M."/>
            <person name="Foster-Nyarko E."/>
            <person name="Jarju S."/>
            <person name="Secka A."/>
            <person name="Antonio M."/>
            <person name="Oren A."/>
            <person name="Chaudhuri R.R."/>
            <person name="La Ragione R."/>
            <person name="Hildebrand F."/>
            <person name="Pallen M.J."/>
        </authorList>
    </citation>
    <scope>NUCLEOTIDE SEQUENCE</scope>
    <source>
        <strain evidence="3">6276</strain>
    </source>
</reference>
<dbReference type="SUPFAM" id="SSF47413">
    <property type="entry name" value="lambda repressor-like DNA-binding domains"/>
    <property type="match status" value="1"/>
</dbReference>
<accession>A0A9D1JMF1</accession>
<proteinExistence type="predicted"/>
<dbReference type="PANTHER" id="PTHR46797">
    <property type="entry name" value="HTH-TYPE TRANSCRIPTIONAL REGULATOR"/>
    <property type="match status" value="1"/>
</dbReference>
<reference evidence="3" key="1">
    <citation type="submission" date="2020-10" db="EMBL/GenBank/DDBJ databases">
        <authorList>
            <person name="Gilroy R."/>
        </authorList>
    </citation>
    <scope>NUCLEOTIDE SEQUENCE</scope>
    <source>
        <strain evidence="3">6276</strain>
    </source>
</reference>
<protein>
    <submittedName>
        <fullName evidence="3">Helix-turn-helix transcriptional regulator</fullName>
    </submittedName>
</protein>
<evidence type="ECO:0000313" key="4">
    <source>
        <dbReference type="Proteomes" id="UP000823928"/>
    </source>
</evidence>
<organism evidence="3 4">
    <name type="scientific">Candidatus Scatousia excrementigallinarum</name>
    <dbReference type="NCBI Taxonomy" id="2840935"/>
    <lineage>
        <taxon>Bacteria</taxon>
        <taxon>Candidatus Scatousia</taxon>
    </lineage>
</organism>
<name>A0A9D1JMF1_9BACT</name>
<dbReference type="PROSITE" id="PS50943">
    <property type="entry name" value="HTH_CROC1"/>
    <property type="match status" value="1"/>
</dbReference>
<dbReference type="Pfam" id="PF01381">
    <property type="entry name" value="HTH_3"/>
    <property type="match status" value="1"/>
</dbReference>
<dbReference type="InterPro" id="IPR010982">
    <property type="entry name" value="Lambda_DNA-bd_dom_sf"/>
</dbReference>
<dbReference type="InterPro" id="IPR001387">
    <property type="entry name" value="Cro/C1-type_HTH"/>
</dbReference>
<keyword evidence="1" id="KW-0238">DNA-binding</keyword>
<dbReference type="Gene3D" id="1.10.260.40">
    <property type="entry name" value="lambda repressor-like DNA-binding domains"/>
    <property type="match status" value="1"/>
</dbReference>
<dbReference type="PANTHER" id="PTHR46797:SF1">
    <property type="entry name" value="METHYLPHOSPHONATE SYNTHASE"/>
    <property type="match status" value="1"/>
</dbReference>
<dbReference type="GO" id="GO:0005829">
    <property type="term" value="C:cytosol"/>
    <property type="evidence" value="ECO:0007669"/>
    <property type="project" value="TreeGrafter"/>
</dbReference>
<dbReference type="InterPro" id="IPR050807">
    <property type="entry name" value="TransReg_Diox_bact_type"/>
</dbReference>